<dbReference type="Pfam" id="PF03173">
    <property type="entry name" value="CHB_HEX"/>
    <property type="match status" value="1"/>
</dbReference>
<dbReference type="GO" id="GO:0030247">
    <property type="term" value="F:polysaccharide binding"/>
    <property type="evidence" value="ECO:0007669"/>
    <property type="project" value="InterPro"/>
</dbReference>
<evidence type="ECO:0000313" key="13">
    <source>
        <dbReference type="Proteomes" id="UP001058124"/>
    </source>
</evidence>
<dbReference type="Gene3D" id="2.60.40.290">
    <property type="match status" value="1"/>
</dbReference>
<reference evidence="12" key="1">
    <citation type="submission" date="2022-06" db="EMBL/GenBank/DDBJ databases">
        <title>Draft genome sequences of Leminorella grimontii str. JCM5902.</title>
        <authorList>
            <person name="Wakabayashi Y."/>
            <person name="Kojima K."/>
        </authorList>
    </citation>
    <scope>NUCLEOTIDE SEQUENCE</scope>
    <source>
        <strain evidence="12">JCM 5902</strain>
    </source>
</reference>
<dbReference type="GO" id="GO:0016020">
    <property type="term" value="C:membrane"/>
    <property type="evidence" value="ECO:0007669"/>
    <property type="project" value="TreeGrafter"/>
</dbReference>
<dbReference type="GO" id="GO:0030203">
    <property type="term" value="P:glycosaminoglycan metabolic process"/>
    <property type="evidence" value="ECO:0007669"/>
    <property type="project" value="TreeGrafter"/>
</dbReference>
<dbReference type="InterPro" id="IPR025705">
    <property type="entry name" value="Beta_hexosaminidase_sua/sub"/>
</dbReference>
<dbReference type="Pfam" id="PF02838">
    <property type="entry name" value="Glyco_hydro_20b"/>
    <property type="match status" value="1"/>
</dbReference>
<feature type="domain" description="Chitobiase/beta-hexosaminidases N-terminal" evidence="11">
    <location>
        <begin position="38"/>
        <end position="202"/>
    </location>
</feature>
<evidence type="ECO:0000256" key="8">
    <source>
        <dbReference type="PIRSR" id="PIRSR625705-1"/>
    </source>
</evidence>
<dbReference type="AlphaFoldDB" id="A0AAV5N2I9"/>
<feature type="compositionally biased region" description="Basic and acidic residues" evidence="9">
    <location>
        <begin position="882"/>
        <end position="897"/>
    </location>
</feature>
<dbReference type="Pfam" id="PF03174">
    <property type="entry name" value="CHB_HEX_C"/>
    <property type="match status" value="1"/>
</dbReference>
<dbReference type="InterPro" id="IPR004866">
    <property type="entry name" value="CHB/HEX_N_dom"/>
</dbReference>
<evidence type="ECO:0000256" key="2">
    <source>
        <dbReference type="ARBA" id="ARBA00006285"/>
    </source>
</evidence>
<accession>A0AAV5N2I9</accession>
<dbReference type="InterPro" id="IPR015883">
    <property type="entry name" value="Glyco_hydro_20_cat"/>
</dbReference>
<dbReference type="InterPro" id="IPR015882">
    <property type="entry name" value="HEX_bac_N"/>
</dbReference>
<dbReference type="SUPFAM" id="SSF55545">
    <property type="entry name" value="beta-N-acetylhexosaminidase-like domain"/>
    <property type="match status" value="1"/>
</dbReference>
<evidence type="ECO:0000256" key="1">
    <source>
        <dbReference type="ARBA" id="ARBA00001231"/>
    </source>
</evidence>
<dbReference type="SUPFAM" id="SSF49384">
    <property type="entry name" value="Carbohydrate-binding domain"/>
    <property type="match status" value="1"/>
</dbReference>
<keyword evidence="5" id="KW-0326">Glycosidase</keyword>
<evidence type="ECO:0000256" key="5">
    <source>
        <dbReference type="ARBA" id="ARBA00023295"/>
    </source>
</evidence>
<dbReference type="GO" id="GO:0005975">
    <property type="term" value="P:carbohydrate metabolic process"/>
    <property type="evidence" value="ECO:0007669"/>
    <property type="project" value="InterPro"/>
</dbReference>
<dbReference type="InterPro" id="IPR012291">
    <property type="entry name" value="CBM2_carb-bd_dom_sf"/>
</dbReference>
<sequence length="897" mass="99567">MSNQSMNKFTLSAFTTLFAACAFAGGAHASQKTVDQLSQLKVNYQIVDNLAADHGVDCSALGADWASCTKLTFTLESPTDVKDKDWAIYFHSIRQILRTDNDQFKISFVTGDLHKIEPTEKFTGFSAGKAVEIPVIAEYWQIFKTDAIPRWYATSEGAKPKVIASTNTEDLSKFSGPLAGNDYGSLWKRTKDDHNVLMNTANRFDKNADVAKLPADALRGQIVPTPMEVVVHQQDADLSKGIALTASSLDDAAVSTVLKHFSALGVKSNVAGYPIKAVVSADKFSKDMAVSGAYMLKIGEKGAEITAYDDSGVFYGLQSILSLLPASGSKKIATLEAKDAPRFAYRGVFLDVGRNFHSKEAVLRLLDQMSTYKLNKFHFHLSDDEGWRIEIPGLPELTEIGSKRCHDLTEKTCLLPQLGSGPDSNNMGSGHFSRADYIEILKYAKARQIDVIPEIDMPAHARAAIISMEARYDRLHKEGKEKEANEYRLLDPTDTSNTTSVQFYDRKSYLNPCLDSSKRFVDKVITEVAAMHKEAGLPLTTWHFGGDEAKNIRLGAGYQDINAEKKEAFKGTIDQSNEDKPWSKSQACQTMIKEGKVQDFEHLPSHFALEVSKIVDAHGIEKMQAWQDGLKDAESAKSFATKRVGVNFWDTLYWGGFDSANDWANKGYEVTISNPDYVYVDFPYEVNPQESGYYWGTRFSDERKIFGFAPNNLPQNAETSVDRDGNAFSAKSDKAWPGAYGISAQLWSEVVRTDAQMEYMLYPRILPLAERAWHRASWELDYQAGKEFKGGETHFVDSKALNKDWILFANLLGQRELEKLDKAGVGYRLPVPGAKVVNGKLAANVAFPGLNIQYSTDGGKSWKRYDDAAKPSVSGDVTVRSQSHDGKRFSRAEPVVK</sequence>
<dbReference type="Proteomes" id="UP001058124">
    <property type="component" value="Unassembled WGS sequence"/>
</dbReference>
<keyword evidence="4" id="KW-0378">Hydrolase</keyword>
<evidence type="ECO:0000313" key="12">
    <source>
        <dbReference type="EMBL" id="GKX56308.1"/>
    </source>
</evidence>
<dbReference type="SMART" id="SM01081">
    <property type="entry name" value="CHB_HEX"/>
    <property type="match status" value="1"/>
</dbReference>
<gene>
    <name evidence="12" type="primary">chb</name>
    <name evidence="12" type="ORF">SOASR030_24200</name>
</gene>
<comment type="similarity">
    <text evidence="2">Belongs to the glycosyl hydrolase 20 family.</text>
</comment>
<evidence type="ECO:0000256" key="9">
    <source>
        <dbReference type="SAM" id="MobiDB-lite"/>
    </source>
</evidence>
<dbReference type="InterPro" id="IPR004867">
    <property type="entry name" value="CHB_C_dom"/>
</dbReference>
<evidence type="ECO:0000256" key="4">
    <source>
        <dbReference type="ARBA" id="ARBA00022801"/>
    </source>
</evidence>
<dbReference type="Gene3D" id="3.30.379.10">
    <property type="entry name" value="Chitobiase/beta-hexosaminidase domain 2-like"/>
    <property type="match status" value="1"/>
</dbReference>
<dbReference type="InterPro" id="IPR029018">
    <property type="entry name" value="Hex-like_dom2"/>
</dbReference>
<proteinExistence type="inferred from homology"/>
<dbReference type="Gene3D" id="3.20.20.80">
    <property type="entry name" value="Glycosidases"/>
    <property type="match status" value="1"/>
</dbReference>
<keyword evidence="13" id="KW-1185">Reference proteome</keyword>
<organism evidence="12 13">
    <name type="scientific">Leminorella grimontii</name>
    <dbReference type="NCBI Taxonomy" id="82981"/>
    <lineage>
        <taxon>Bacteria</taxon>
        <taxon>Pseudomonadati</taxon>
        <taxon>Pseudomonadota</taxon>
        <taxon>Gammaproteobacteria</taxon>
        <taxon>Enterobacterales</taxon>
        <taxon>Budviciaceae</taxon>
        <taxon>Leminorella</taxon>
    </lineage>
</organism>
<feature type="chain" id="PRO_5043428185" description="beta-N-acetylhexosaminidase" evidence="10">
    <location>
        <begin position="30"/>
        <end position="897"/>
    </location>
</feature>
<dbReference type="Pfam" id="PF00728">
    <property type="entry name" value="Glyco_hydro_20"/>
    <property type="match status" value="1"/>
</dbReference>
<dbReference type="GO" id="GO:0004563">
    <property type="term" value="F:beta-N-acetylhexosaminidase activity"/>
    <property type="evidence" value="ECO:0007669"/>
    <property type="project" value="UniProtKB-EC"/>
</dbReference>
<dbReference type="CDD" id="cd02847">
    <property type="entry name" value="E_set_Chitobiase_C"/>
    <property type="match status" value="1"/>
</dbReference>
<name>A0AAV5N2I9_9GAMM</name>
<protein>
    <recommendedName>
        <fullName evidence="3">beta-N-acetylhexosaminidase</fullName>
        <ecNumber evidence="3">3.2.1.52</ecNumber>
    </recommendedName>
    <alternativeName>
        <fullName evidence="6">Beta-N-acetylhexosaminidase</fullName>
    </alternativeName>
    <alternativeName>
        <fullName evidence="7">N-acetyl-beta-glucosaminidase</fullName>
    </alternativeName>
</protein>
<comment type="catalytic activity">
    <reaction evidence="1">
        <text>Hydrolysis of terminal non-reducing N-acetyl-D-hexosamine residues in N-acetyl-beta-D-hexosaminides.</text>
        <dbReference type="EC" id="3.2.1.52"/>
    </reaction>
</comment>
<evidence type="ECO:0000259" key="11">
    <source>
        <dbReference type="SMART" id="SM01081"/>
    </source>
</evidence>
<comment type="caution">
    <text evidence="12">The sequence shown here is derived from an EMBL/GenBank/DDBJ whole genome shotgun (WGS) entry which is preliminary data.</text>
</comment>
<feature type="signal peptide" evidence="10">
    <location>
        <begin position="1"/>
        <end position="29"/>
    </location>
</feature>
<evidence type="ECO:0000256" key="10">
    <source>
        <dbReference type="SAM" id="SignalP"/>
    </source>
</evidence>
<dbReference type="Gene3D" id="2.60.40.10">
    <property type="entry name" value="Immunoglobulins"/>
    <property type="match status" value="1"/>
</dbReference>
<feature type="active site" description="Proton donor" evidence="8">
    <location>
        <position position="548"/>
    </location>
</feature>
<keyword evidence="10" id="KW-0732">Signal</keyword>
<dbReference type="InterPro" id="IPR008965">
    <property type="entry name" value="CBM2/CBM3_carb-bd_dom_sf"/>
</dbReference>
<dbReference type="InterPro" id="IPR017853">
    <property type="entry name" value="GH"/>
</dbReference>
<dbReference type="PRINTS" id="PR00738">
    <property type="entry name" value="GLHYDRLASE20"/>
</dbReference>
<feature type="region of interest" description="Disordered" evidence="9">
    <location>
        <begin position="868"/>
        <end position="897"/>
    </location>
</feature>
<evidence type="ECO:0000256" key="7">
    <source>
        <dbReference type="ARBA" id="ARBA00033000"/>
    </source>
</evidence>
<dbReference type="PANTHER" id="PTHR22600">
    <property type="entry name" value="BETA-HEXOSAMINIDASE"/>
    <property type="match status" value="1"/>
</dbReference>
<evidence type="ECO:0000256" key="6">
    <source>
        <dbReference type="ARBA" id="ARBA00030512"/>
    </source>
</evidence>
<dbReference type="SUPFAM" id="SSF81296">
    <property type="entry name" value="E set domains"/>
    <property type="match status" value="1"/>
</dbReference>
<dbReference type="EC" id="3.2.1.52" evidence="3"/>
<dbReference type="InterPro" id="IPR013783">
    <property type="entry name" value="Ig-like_fold"/>
</dbReference>
<dbReference type="PANTHER" id="PTHR22600:SF57">
    <property type="entry name" value="BETA-N-ACETYLHEXOSAMINIDASE"/>
    <property type="match status" value="1"/>
</dbReference>
<dbReference type="InterPro" id="IPR014756">
    <property type="entry name" value="Ig_E-set"/>
</dbReference>
<dbReference type="CDD" id="cd06569">
    <property type="entry name" value="GH20_Sm-chitobiase-like"/>
    <property type="match status" value="1"/>
</dbReference>
<evidence type="ECO:0000256" key="3">
    <source>
        <dbReference type="ARBA" id="ARBA00012663"/>
    </source>
</evidence>
<dbReference type="EMBL" id="BRLH01000005">
    <property type="protein sequence ID" value="GKX56308.1"/>
    <property type="molecule type" value="Genomic_DNA"/>
</dbReference>
<dbReference type="SUPFAM" id="SSF51445">
    <property type="entry name" value="(Trans)glycosidases"/>
    <property type="match status" value="1"/>
</dbReference>